<dbReference type="EMBL" id="GBXM01035084">
    <property type="protein sequence ID" value="JAH73493.1"/>
    <property type="molecule type" value="Transcribed_RNA"/>
</dbReference>
<protein>
    <submittedName>
        <fullName evidence="1">Uncharacterized protein</fullName>
    </submittedName>
</protein>
<name>A0A0E9V8C8_ANGAN</name>
<dbReference type="AlphaFoldDB" id="A0A0E9V8C8"/>
<sequence>MNISGKGEITMKKKLHFLICLVSYCAFSPPQNK</sequence>
<reference evidence="1" key="1">
    <citation type="submission" date="2014-11" db="EMBL/GenBank/DDBJ databases">
        <authorList>
            <person name="Amaro Gonzalez C."/>
        </authorList>
    </citation>
    <scope>NUCLEOTIDE SEQUENCE</scope>
</reference>
<reference evidence="1" key="2">
    <citation type="journal article" date="2015" name="Fish Shellfish Immunol.">
        <title>Early steps in the European eel (Anguilla anguilla)-Vibrio vulnificus interaction in the gills: Role of the RtxA13 toxin.</title>
        <authorList>
            <person name="Callol A."/>
            <person name="Pajuelo D."/>
            <person name="Ebbesson L."/>
            <person name="Teles M."/>
            <person name="MacKenzie S."/>
            <person name="Amaro C."/>
        </authorList>
    </citation>
    <scope>NUCLEOTIDE SEQUENCE</scope>
</reference>
<organism evidence="1">
    <name type="scientific">Anguilla anguilla</name>
    <name type="common">European freshwater eel</name>
    <name type="synonym">Muraena anguilla</name>
    <dbReference type="NCBI Taxonomy" id="7936"/>
    <lineage>
        <taxon>Eukaryota</taxon>
        <taxon>Metazoa</taxon>
        <taxon>Chordata</taxon>
        <taxon>Craniata</taxon>
        <taxon>Vertebrata</taxon>
        <taxon>Euteleostomi</taxon>
        <taxon>Actinopterygii</taxon>
        <taxon>Neopterygii</taxon>
        <taxon>Teleostei</taxon>
        <taxon>Anguilliformes</taxon>
        <taxon>Anguillidae</taxon>
        <taxon>Anguilla</taxon>
    </lineage>
</organism>
<evidence type="ECO:0000313" key="1">
    <source>
        <dbReference type="EMBL" id="JAH73493.1"/>
    </source>
</evidence>
<proteinExistence type="predicted"/>
<accession>A0A0E9V8C8</accession>